<reference evidence="6" key="1">
    <citation type="submission" date="2022-12" db="EMBL/GenBank/DDBJ databases">
        <authorList>
            <person name="Mo P."/>
        </authorList>
    </citation>
    <scope>NUCLEOTIDE SEQUENCE [LARGE SCALE GENOMIC DNA]</scope>
    <source>
        <strain evidence="6">HUAS 3-15</strain>
    </source>
</reference>
<dbReference type="InterPro" id="IPR011991">
    <property type="entry name" value="ArsR-like_HTH"/>
</dbReference>
<evidence type="ECO:0000313" key="5">
    <source>
        <dbReference type="EMBL" id="WBP90289.1"/>
    </source>
</evidence>
<accession>A0ABY7QCW6</accession>
<dbReference type="RefSeq" id="WP_270148975.1">
    <property type="nucleotide sequence ID" value="NZ_CP115450.1"/>
</dbReference>
<keyword evidence="2" id="KW-0238">DNA-binding</keyword>
<evidence type="ECO:0000259" key="4">
    <source>
        <dbReference type="SMART" id="SM00418"/>
    </source>
</evidence>
<dbReference type="CDD" id="cd00090">
    <property type="entry name" value="HTH_ARSR"/>
    <property type="match status" value="1"/>
</dbReference>
<proteinExistence type="predicted"/>
<evidence type="ECO:0000256" key="2">
    <source>
        <dbReference type="ARBA" id="ARBA00023125"/>
    </source>
</evidence>
<keyword evidence="6" id="KW-1185">Reference proteome</keyword>
<evidence type="ECO:0000256" key="3">
    <source>
        <dbReference type="ARBA" id="ARBA00023163"/>
    </source>
</evidence>
<dbReference type="PANTHER" id="PTHR43132">
    <property type="entry name" value="ARSENICAL RESISTANCE OPERON REPRESSOR ARSR-RELATED"/>
    <property type="match status" value="1"/>
</dbReference>
<dbReference type="SUPFAM" id="SSF46785">
    <property type="entry name" value="Winged helix' DNA-binding domain"/>
    <property type="match status" value="1"/>
</dbReference>
<feature type="domain" description="HTH arsR-type" evidence="4">
    <location>
        <begin position="251"/>
        <end position="326"/>
    </location>
</feature>
<organism evidence="5 6">
    <name type="scientific">Kitasatospora cathayae</name>
    <dbReference type="NCBI Taxonomy" id="3004092"/>
    <lineage>
        <taxon>Bacteria</taxon>
        <taxon>Bacillati</taxon>
        <taxon>Actinomycetota</taxon>
        <taxon>Actinomycetes</taxon>
        <taxon>Kitasatosporales</taxon>
        <taxon>Streptomycetaceae</taxon>
        <taxon>Kitasatospora</taxon>
    </lineage>
</organism>
<dbReference type="InterPro" id="IPR051011">
    <property type="entry name" value="Metal_resp_trans_reg"/>
</dbReference>
<sequence length="340" mass="36553">MVLRIHFTAEDLLGTRFADGPAPLMELELAVAMLQRPGADPAFARRTRLLGATAARSVVPLTELVPVTGAGPFFLDPLSVDLEHGLESVRSSTNALVRRELDRICRNGLPVTPLMRGLANGDRQAWRYLESSLRASHSALIDAVWPRLRTGFDIDLAWRGQVQREQGLRGMLAGLYPGSRWHGSTLEIAVSRQLDFRLEGGGVLLLPSAQWTGEPLCGPLPDGPLLLVYPALTLLPHLPEEAPAPGAAPEEPVAALLGRTRSAVLRLTLREPTTSQLARELGISVASASEHARALRRAGLVSTVRAGRAVRHSCTLLGHRLLAAARSPAPQPAPAAQGRR</sequence>
<dbReference type="InterPro" id="IPR001845">
    <property type="entry name" value="HTH_ArsR_DNA-bd_dom"/>
</dbReference>
<keyword evidence="1" id="KW-0805">Transcription regulation</keyword>
<evidence type="ECO:0000256" key="1">
    <source>
        <dbReference type="ARBA" id="ARBA00023015"/>
    </source>
</evidence>
<evidence type="ECO:0000313" key="6">
    <source>
        <dbReference type="Proteomes" id="UP001212821"/>
    </source>
</evidence>
<dbReference type="EMBL" id="CP115450">
    <property type="protein sequence ID" value="WBP90289.1"/>
    <property type="molecule type" value="Genomic_DNA"/>
</dbReference>
<name>A0ABY7QCW6_9ACTN</name>
<protein>
    <submittedName>
        <fullName evidence="5">Winged helix-turn-helix domain-containing protein</fullName>
    </submittedName>
</protein>
<dbReference type="Proteomes" id="UP001212821">
    <property type="component" value="Chromosome"/>
</dbReference>
<dbReference type="PANTHER" id="PTHR43132:SF8">
    <property type="entry name" value="HTH-TYPE TRANSCRIPTIONAL REGULATOR KMTR"/>
    <property type="match status" value="1"/>
</dbReference>
<keyword evidence="3" id="KW-0804">Transcription</keyword>
<dbReference type="InterPro" id="IPR036390">
    <property type="entry name" value="WH_DNA-bd_sf"/>
</dbReference>
<dbReference type="InterPro" id="IPR036388">
    <property type="entry name" value="WH-like_DNA-bd_sf"/>
</dbReference>
<dbReference type="Gene3D" id="1.10.10.10">
    <property type="entry name" value="Winged helix-like DNA-binding domain superfamily/Winged helix DNA-binding domain"/>
    <property type="match status" value="1"/>
</dbReference>
<dbReference type="SMART" id="SM00418">
    <property type="entry name" value="HTH_ARSR"/>
    <property type="match status" value="1"/>
</dbReference>
<dbReference type="Pfam" id="PF12840">
    <property type="entry name" value="HTH_20"/>
    <property type="match status" value="1"/>
</dbReference>
<gene>
    <name evidence="5" type="ORF">O1G21_33475</name>
</gene>